<feature type="signal peptide" evidence="2">
    <location>
        <begin position="1"/>
        <end position="23"/>
    </location>
</feature>
<dbReference type="Proteomes" id="UP000015559">
    <property type="component" value="Chromosome"/>
</dbReference>
<evidence type="ECO:0000256" key="2">
    <source>
        <dbReference type="SAM" id="SignalP"/>
    </source>
</evidence>
<protein>
    <submittedName>
        <fullName evidence="3">Uncharacterized protein</fullName>
    </submittedName>
</protein>
<sequence length="367" mass="38724">MKKHALHIALITAFASYLPGAIAAPVNYEMNLRTYSGLGAGGATGMMSAMFGGKASISKQMDLRLANPADIPGGYSAEHIVPEGMRIGPSLPLKGERRGTGSGGSSESEQADGKMLIYWGCSETVPKGQPEVIDLKAMSSRLSPEVAAMAQQSRKRKGGGDTGETLPPRTLWWPYGDNAFTGIPTEASVVGEHVVKASFMQQEIRYALDKDMDFLEALNFKSGSSDLKAAIPLKWDQLSRAKGYNLNAVGAVGDKEIVIWMAARNKNPMLPGSQNSCTIPAGIFQKTSGAMAMAEAVGPTRGFAYPPLKPGEKKPLIWTAKVRVNGFDNLMLGMGDVARDAATDAAADSVVPGGGSVLKSLKGLFGN</sequence>
<dbReference type="AlphaFoldDB" id="S6A9M9"/>
<keyword evidence="2" id="KW-0732">Signal</keyword>
<feature type="chain" id="PRO_5004535912" evidence="2">
    <location>
        <begin position="24"/>
        <end position="367"/>
    </location>
</feature>
<gene>
    <name evidence="3" type="ORF">SCD_n00543</name>
</gene>
<dbReference type="HOGENOM" id="CLU_051483_0_0_4"/>
<proteinExistence type="predicted"/>
<reference evidence="3 4" key="1">
    <citation type="journal article" date="2012" name="Appl. Environ. Microbiol.">
        <title>Draft genome sequence of a psychrotolerant sulfur-oxidizing bacterium, Sulfuricella denitrificans skB26, and proteomic insights into cold adaptation.</title>
        <authorList>
            <person name="Watanabe T."/>
            <person name="Kojima H."/>
            <person name="Fukui M."/>
        </authorList>
    </citation>
    <scope>NUCLEOTIDE SEQUENCE [LARGE SCALE GENOMIC DNA]</scope>
    <source>
        <strain evidence="4">skB26</strain>
    </source>
</reference>
<feature type="region of interest" description="Disordered" evidence="1">
    <location>
        <begin position="86"/>
        <end position="110"/>
    </location>
</feature>
<evidence type="ECO:0000256" key="1">
    <source>
        <dbReference type="SAM" id="MobiDB-lite"/>
    </source>
</evidence>
<name>S6A9M9_SULDS</name>
<dbReference type="OrthoDB" id="5971789at2"/>
<dbReference type="RefSeq" id="WP_009206662.1">
    <property type="nucleotide sequence ID" value="NC_022357.1"/>
</dbReference>
<dbReference type="EMBL" id="AP013066">
    <property type="protein sequence ID" value="BAN34390.1"/>
    <property type="molecule type" value="Genomic_DNA"/>
</dbReference>
<dbReference type="eggNOG" id="ENOG502ZAP0">
    <property type="taxonomic scope" value="Bacteria"/>
</dbReference>
<accession>S6A9M9</accession>
<evidence type="ECO:0000313" key="4">
    <source>
        <dbReference type="Proteomes" id="UP000015559"/>
    </source>
</evidence>
<keyword evidence="4" id="KW-1185">Reference proteome</keyword>
<evidence type="ECO:0000313" key="3">
    <source>
        <dbReference type="EMBL" id="BAN34390.1"/>
    </source>
</evidence>
<dbReference type="KEGG" id="sdr:SCD_n00543"/>
<organism evidence="3 4">
    <name type="scientific">Sulfuricella denitrificans (strain DSM 22764 / NBRC 105220 / skB26)</name>
    <dbReference type="NCBI Taxonomy" id="1163617"/>
    <lineage>
        <taxon>Bacteria</taxon>
        <taxon>Pseudomonadati</taxon>
        <taxon>Pseudomonadota</taxon>
        <taxon>Betaproteobacteria</taxon>
        <taxon>Nitrosomonadales</taxon>
        <taxon>Sulfuricellaceae</taxon>
        <taxon>Sulfuricella</taxon>
    </lineage>
</organism>